<organism evidence="1">
    <name type="scientific">Grammatophora oceanica</name>
    <dbReference type="NCBI Taxonomy" id="210454"/>
    <lineage>
        <taxon>Eukaryota</taxon>
        <taxon>Sar</taxon>
        <taxon>Stramenopiles</taxon>
        <taxon>Ochrophyta</taxon>
        <taxon>Bacillariophyta</taxon>
        <taxon>Fragilariophyceae</taxon>
        <taxon>Fragilariophycidae</taxon>
        <taxon>Rhabdonematales</taxon>
        <taxon>Grammatophoraceae</taxon>
        <taxon>Grammatophora</taxon>
    </lineage>
</organism>
<sequence length="172" mass="20073">MNNIAEILGLALPSLKARDQVMRLQPCAEEEPLAPVFDHEDSFLMIKGTFDKGDDETSSTTSFSDMSEMSSASTSYVPVVRFVEDVVTEVRTRPYTKRQDKHLLFYNEYDYLEFRRECIYGQRRTRVVKFADNLVTDVHEIPVVEDRPRFFYTEKELQTFLDEFVASLERGM</sequence>
<dbReference type="AlphaFoldDB" id="A0A7S1YNJ1"/>
<proteinExistence type="predicted"/>
<accession>A0A7S1YNJ1</accession>
<name>A0A7S1YNJ1_9STRA</name>
<protein>
    <submittedName>
        <fullName evidence="1">Uncharacterized protein</fullName>
    </submittedName>
</protein>
<reference evidence="1" key="1">
    <citation type="submission" date="2021-01" db="EMBL/GenBank/DDBJ databases">
        <authorList>
            <person name="Corre E."/>
            <person name="Pelletier E."/>
            <person name="Niang G."/>
            <person name="Scheremetjew M."/>
            <person name="Finn R."/>
            <person name="Kale V."/>
            <person name="Holt S."/>
            <person name="Cochrane G."/>
            <person name="Meng A."/>
            <person name="Brown T."/>
            <person name="Cohen L."/>
        </authorList>
    </citation>
    <scope>NUCLEOTIDE SEQUENCE</scope>
    <source>
        <strain evidence="1">CCMP 410</strain>
    </source>
</reference>
<evidence type="ECO:0000313" key="1">
    <source>
        <dbReference type="EMBL" id="CAD9312451.1"/>
    </source>
</evidence>
<dbReference type="EMBL" id="HBGK01053487">
    <property type="protein sequence ID" value="CAD9312451.1"/>
    <property type="molecule type" value="Transcribed_RNA"/>
</dbReference>
<gene>
    <name evidence="1" type="ORF">GOCE00092_LOCUS28180</name>
</gene>